<evidence type="ECO:0000313" key="1">
    <source>
        <dbReference type="EMBL" id="CAG8806768.1"/>
    </source>
</evidence>
<proteinExistence type="predicted"/>
<name>A0ACA9RTR2_9GLOM</name>
<comment type="caution">
    <text evidence="1">The sequence shown here is derived from an EMBL/GenBank/DDBJ whole genome shotgun (WGS) entry which is preliminary data.</text>
</comment>
<accession>A0ACA9RTR2</accession>
<organism evidence="1 2">
    <name type="scientific">Racocetra persica</name>
    <dbReference type="NCBI Taxonomy" id="160502"/>
    <lineage>
        <taxon>Eukaryota</taxon>
        <taxon>Fungi</taxon>
        <taxon>Fungi incertae sedis</taxon>
        <taxon>Mucoromycota</taxon>
        <taxon>Glomeromycotina</taxon>
        <taxon>Glomeromycetes</taxon>
        <taxon>Diversisporales</taxon>
        <taxon>Gigasporaceae</taxon>
        <taxon>Racocetra</taxon>
    </lineage>
</organism>
<dbReference type="EMBL" id="CAJVQC010066838">
    <property type="protein sequence ID" value="CAG8806768.1"/>
    <property type="molecule type" value="Genomic_DNA"/>
</dbReference>
<sequence length="76" mass="8491">ISFLENTVQSLINEVNKLKFDKSNTSNDLLTYTDNDDISALRTTGLSCLMNNMDLCNYNDIDANNLTETGETIRAP</sequence>
<keyword evidence="2" id="KW-1185">Reference proteome</keyword>
<feature type="non-terminal residue" evidence="1">
    <location>
        <position position="1"/>
    </location>
</feature>
<gene>
    <name evidence="1" type="ORF">RPERSI_LOCUS22236</name>
</gene>
<evidence type="ECO:0000313" key="2">
    <source>
        <dbReference type="Proteomes" id="UP000789920"/>
    </source>
</evidence>
<reference evidence="1" key="1">
    <citation type="submission" date="2021-06" db="EMBL/GenBank/DDBJ databases">
        <authorList>
            <person name="Kallberg Y."/>
            <person name="Tangrot J."/>
            <person name="Rosling A."/>
        </authorList>
    </citation>
    <scope>NUCLEOTIDE SEQUENCE</scope>
    <source>
        <strain evidence="1">MA461A</strain>
    </source>
</reference>
<dbReference type="Proteomes" id="UP000789920">
    <property type="component" value="Unassembled WGS sequence"/>
</dbReference>
<protein>
    <submittedName>
        <fullName evidence="1">26433_t:CDS:1</fullName>
    </submittedName>
</protein>